<dbReference type="GO" id="GO:0005886">
    <property type="term" value="C:plasma membrane"/>
    <property type="evidence" value="ECO:0007669"/>
    <property type="project" value="TreeGrafter"/>
</dbReference>
<accession>K5VZR2</accession>
<evidence type="ECO:0000256" key="2">
    <source>
        <dbReference type="ARBA" id="ARBA00022692"/>
    </source>
</evidence>
<dbReference type="PANTHER" id="PTHR23501">
    <property type="entry name" value="MAJOR FACILITATOR SUPERFAMILY"/>
    <property type="match status" value="1"/>
</dbReference>
<evidence type="ECO:0000313" key="6">
    <source>
        <dbReference type="Proteomes" id="UP000008370"/>
    </source>
</evidence>
<sequence length="206" mass="22672">MVIVSGISITKTKAYRLQLYLGWTLLIAAMEAMSTLKADSGTSMSIGIPSMVDVGAGFLYQAIYYPVLAPLPISKNAHAMAFFSPCRVFTGVWGVKIRTAVLHTQLTSRLPTVFLKQFLQGVATAYRTISVISTLSEQLQTEVRIAFADSITLIWRVMIGIADVGFLASFAMKGLSLHTQVDERWGLEEGRKSGDLQEMESRIQET</sequence>
<dbReference type="GO" id="GO:0022857">
    <property type="term" value="F:transmembrane transporter activity"/>
    <property type="evidence" value="ECO:0007669"/>
    <property type="project" value="TreeGrafter"/>
</dbReference>
<dbReference type="InParanoid" id="K5VZR2"/>
<dbReference type="AlphaFoldDB" id="K5VZR2"/>
<evidence type="ECO:0000256" key="3">
    <source>
        <dbReference type="ARBA" id="ARBA00022989"/>
    </source>
</evidence>
<name>K5VZR2_PHACS</name>
<proteinExistence type="predicted"/>
<dbReference type="OrthoDB" id="2751783at2759"/>
<keyword evidence="6" id="KW-1185">Reference proteome</keyword>
<evidence type="ECO:0000313" key="5">
    <source>
        <dbReference type="EMBL" id="EKM52290.1"/>
    </source>
</evidence>
<keyword evidence="2" id="KW-0812">Transmembrane</keyword>
<keyword evidence="3" id="KW-1133">Transmembrane helix</keyword>
<dbReference type="GeneID" id="18911319"/>
<dbReference type="KEGG" id="pco:PHACADRAFT_198357"/>
<evidence type="ECO:0000256" key="1">
    <source>
        <dbReference type="ARBA" id="ARBA00004141"/>
    </source>
</evidence>
<comment type="subcellular location">
    <subcellularLocation>
        <location evidence="1">Membrane</location>
        <topology evidence="1">Multi-pass membrane protein</topology>
    </subcellularLocation>
</comment>
<dbReference type="EMBL" id="JH930475">
    <property type="protein sequence ID" value="EKM52290.1"/>
    <property type="molecule type" value="Genomic_DNA"/>
</dbReference>
<gene>
    <name evidence="5" type="ORF">PHACADRAFT_198357</name>
</gene>
<protein>
    <submittedName>
        <fullName evidence="5">Uncharacterized protein</fullName>
    </submittedName>
</protein>
<evidence type="ECO:0000256" key="4">
    <source>
        <dbReference type="ARBA" id="ARBA00023136"/>
    </source>
</evidence>
<dbReference type="Proteomes" id="UP000008370">
    <property type="component" value="Unassembled WGS sequence"/>
</dbReference>
<dbReference type="PANTHER" id="PTHR23501:SF102">
    <property type="entry name" value="DRUG TRANSPORTER, PUTATIVE (AFU_ORTHOLOGUE AFUA_3G08530)-RELATED"/>
    <property type="match status" value="1"/>
</dbReference>
<dbReference type="HOGENOM" id="CLU_000960_12_0_1"/>
<reference evidence="5 6" key="1">
    <citation type="journal article" date="2012" name="BMC Genomics">
        <title>Comparative genomics of the white-rot fungi, Phanerochaete carnosa and P. chrysosporium, to elucidate the genetic basis of the distinct wood types they colonize.</title>
        <authorList>
            <person name="Suzuki H."/>
            <person name="MacDonald J."/>
            <person name="Syed K."/>
            <person name="Salamov A."/>
            <person name="Hori C."/>
            <person name="Aerts A."/>
            <person name="Henrissat B."/>
            <person name="Wiebenga A."/>
            <person name="vanKuyk P.A."/>
            <person name="Barry K."/>
            <person name="Lindquist E."/>
            <person name="LaButti K."/>
            <person name="Lapidus A."/>
            <person name="Lucas S."/>
            <person name="Coutinho P."/>
            <person name="Gong Y."/>
            <person name="Samejima M."/>
            <person name="Mahadevan R."/>
            <person name="Abou-Zaid M."/>
            <person name="de Vries R.P."/>
            <person name="Igarashi K."/>
            <person name="Yadav J.S."/>
            <person name="Grigoriev I.V."/>
            <person name="Master E.R."/>
        </authorList>
    </citation>
    <scope>NUCLEOTIDE SEQUENCE [LARGE SCALE GENOMIC DNA]</scope>
    <source>
        <strain evidence="5 6">HHB-10118-sp</strain>
    </source>
</reference>
<keyword evidence="4" id="KW-0472">Membrane</keyword>
<organism evidence="5 6">
    <name type="scientific">Phanerochaete carnosa (strain HHB-10118-sp)</name>
    <name type="common">White-rot fungus</name>
    <name type="synonym">Peniophora carnosa</name>
    <dbReference type="NCBI Taxonomy" id="650164"/>
    <lineage>
        <taxon>Eukaryota</taxon>
        <taxon>Fungi</taxon>
        <taxon>Dikarya</taxon>
        <taxon>Basidiomycota</taxon>
        <taxon>Agaricomycotina</taxon>
        <taxon>Agaricomycetes</taxon>
        <taxon>Polyporales</taxon>
        <taxon>Phanerochaetaceae</taxon>
        <taxon>Phanerochaete</taxon>
    </lineage>
</organism>
<dbReference type="RefSeq" id="XP_007398642.1">
    <property type="nucleotide sequence ID" value="XM_007398580.1"/>
</dbReference>